<reference evidence="12 13" key="1">
    <citation type="submission" date="2020-08" db="EMBL/GenBank/DDBJ databases">
        <title>Genomic Encyclopedia of Type Strains, Phase IV (KMG-IV): sequencing the most valuable type-strain genomes for metagenomic binning, comparative biology and taxonomic classification.</title>
        <authorList>
            <person name="Goeker M."/>
        </authorList>
    </citation>
    <scope>NUCLEOTIDE SEQUENCE [LARGE SCALE GENOMIC DNA]</scope>
    <source>
        <strain evidence="12 13">DSM 19612</strain>
    </source>
</reference>
<comment type="function">
    <text evidence="9">Involved in the cellular defense against the biological effects of O6-methylguanine (O6-MeG) and O4-methylthymine (O4-MeT) in DNA. Repairs the methylated nucleobase in DNA by stoichiometrically transferring the methyl group to a cysteine residue in the enzyme. This is a suicide reaction: the enzyme is irreversibly inactivated.</text>
</comment>
<comment type="catalytic activity">
    <reaction evidence="8 9">
        <text>a 6-O-methyl-2'-deoxyguanosine in DNA + L-cysteinyl-[protein] = S-methyl-L-cysteinyl-[protein] + a 2'-deoxyguanosine in DNA</text>
        <dbReference type="Rhea" id="RHEA:24000"/>
        <dbReference type="Rhea" id="RHEA-COMP:10131"/>
        <dbReference type="Rhea" id="RHEA-COMP:10132"/>
        <dbReference type="Rhea" id="RHEA-COMP:11367"/>
        <dbReference type="Rhea" id="RHEA-COMP:11368"/>
        <dbReference type="ChEBI" id="CHEBI:29950"/>
        <dbReference type="ChEBI" id="CHEBI:82612"/>
        <dbReference type="ChEBI" id="CHEBI:85445"/>
        <dbReference type="ChEBI" id="CHEBI:85448"/>
        <dbReference type="EC" id="2.1.1.63"/>
    </reaction>
</comment>
<keyword evidence="3 9" id="KW-0963">Cytoplasm</keyword>
<evidence type="ECO:0000256" key="1">
    <source>
        <dbReference type="ARBA" id="ARBA00001286"/>
    </source>
</evidence>
<feature type="domain" description="Methylated-DNA-[protein]-cysteine S-methyltransferase DNA binding" evidence="10">
    <location>
        <begin position="91"/>
        <end position="170"/>
    </location>
</feature>
<dbReference type="Pfam" id="PF01035">
    <property type="entry name" value="DNA_binding_1"/>
    <property type="match status" value="1"/>
</dbReference>
<dbReference type="Proteomes" id="UP000581688">
    <property type="component" value="Unassembled WGS sequence"/>
</dbReference>
<dbReference type="InterPro" id="IPR023546">
    <property type="entry name" value="MGMT"/>
</dbReference>
<keyword evidence="4 9" id="KW-0489">Methyltransferase</keyword>
<protein>
    <recommendedName>
        <fullName evidence="9">Methylated-DNA--protein-cysteine methyltransferase</fullName>
        <ecNumber evidence="9">2.1.1.63</ecNumber>
    </recommendedName>
    <alternativeName>
        <fullName evidence="9">6-O-methylguanine-DNA methyltransferase</fullName>
        <shortName evidence="9">MGMT</shortName>
    </alternativeName>
    <alternativeName>
        <fullName evidence="9">O-6-methylguanine-DNA-alkyltransferase</fullName>
    </alternativeName>
</protein>
<dbReference type="HAMAP" id="MF_00772">
    <property type="entry name" value="OGT"/>
    <property type="match status" value="1"/>
</dbReference>
<evidence type="ECO:0000259" key="10">
    <source>
        <dbReference type="Pfam" id="PF01035"/>
    </source>
</evidence>
<keyword evidence="5 9" id="KW-0808">Transferase</keyword>
<gene>
    <name evidence="12" type="ORF">HNQ94_000178</name>
</gene>
<dbReference type="InterPro" id="IPR008332">
    <property type="entry name" value="MethylG_MeTrfase_N"/>
</dbReference>
<evidence type="ECO:0000256" key="2">
    <source>
        <dbReference type="ARBA" id="ARBA00008711"/>
    </source>
</evidence>
<dbReference type="GO" id="GO:0003908">
    <property type="term" value="F:methylated-DNA-[protein]-cysteine S-methyltransferase activity"/>
    <property type="evidence" value="ECO:0007669"/>
    <property type="project" value="UniProtKB-UniRule"/>
</dbReference>
<evidence type="ECO:0000256" key="6">
    <source>
        <dbReference type="ARBA" id="ARBA00022763"/>
    </source>
</evidence>
<dbReference type="InterPro" id="IPR001497">
    <property type="entry name" value="MethylDNA_cys_MeTrfase_AS"/>
</dbReference>
<dbReference type="PROSITE" id="PS00374">
    <property type="entry name" value="MGMT"/>
    <property type="match status" value="1"/>
</dbReference>
<keyword evidence="7 9" id="KW-0234">DNA repair</keyword>
<dbReference type="Gene3D" id="1.10.10.10">
    <property type="entry name" value="Winged helix-like DNA-binding domain superfamily/Winged helix DNA-binding domain"/>
    <property type="match status" value="1"/>
</dbReference>
<comment type="miscellaneous">
    <text evidence="9">This enzyme catalyzes only one turnover and therefore is not strictly catalytic. According to one definition, an enzyme is a biocatalyst that acts repeatedly and over many reaction cycles.</text>
</comment>
<dbReference type="Pfam" id="PF02870">
    <property type="entry name" value="Methyltransf_1N"/>
    <property type="match status" value="1"/>
</dbReference>
<comment type="caution">
    <text evidence="12">The sequence shown here is derived from an EMBL/GenBank/DDBJ whole genome shotgun (WGS) entry which is preliminary data.</text>
</comment>
<evidence type="ECO:0000313" key="13">
    <source>
        <dbReference type="Proteomes" id="UP000581688"/>
    </source>
</evidence>
<dbReference type="Gene3D" id="3.30.160.70">
    <property type="entry name" value="Methylated DNA-protein cysteine methyltransferase domain"/>
    <property type="match status" value="1"/>
</dbReference>
<comment type="subcellular location">
    <subcellularLocation>
        <location evidence="9">Cytoplasm</location>
    </subcellularLocation>
</comment>
<dbReference type="NCBIfam" id="TIGR00589">
    <property type="entry name" value="ogt"/>
    <property type="match status" value="1"/>
</dbReference>
<dbReference type="CDD" id="cd06445">
    <property type="entry name" value="ATase"/>
    <property type="match status" value="1"/>
</dbReference>
<dbReference type="InterPro" id="IPR014048">
    <property type="entry name" value="MethylDNA_cys_MeTrfase_DNA-bd"/>
</dbReference>
<feature type="domain" description="Methylguanine DNA methyltransferase ribonuclease-like" evidence="11">
    <location>
        <begin position="8"/>
        <end position="84"/>
    </location>
</feature>
<evidence type="ECO:0000313" key="12">
    <source>
        <dbReference type="EMBL" id="MBB6451757.1"/>
    </source>
</evidence>
<name>A0A841PS47_9BACI</name>
<evidence type="ECO:0000256" key="7">
    <source>
        <dbReference type="ARBA" id="ARBA00023204"/>
    </source>
</evidence>
<evidence type="ECO:0000256" key="8">
    <source>
        <dbReference type="ARBA" id="ARBA00049348"/>
    </source>
</evidence>
<dbReference type="AlphaFoldDB" id="A0A841PS47"/>
<keyword evidence="13" id="KW-1185">Reference proteome</keyword>
<dbReference type="SUPFAM" id="SSF53155">
    <property type="entry name" value="Methylated DNA-protein cysteine methyltransferase domain"/>
    <property type="match status" value="1"/>
</dbReference>
<evidence type="ECO:0000256" key="4">
    <source>
        <dbReference type="ARBA" id="ARBA00022603"/>
    </source>
</evidence>
<dbReference type="EMBL" id="JACHGH010000001">
    <property type="protein sequence ID" value="MBB6451757.1"/>
    <property type="molecule type" value="Genomic_DNA"/>
</dbReference>
<organism evidence="12 13">
    <name type="scientific">Salirhabdus euzebyi</name>
    <dbReference type="NCBI Taxonomy" id="394506"/>
    <lineage>
        <taxon>Bacteria</taxon>
        <taxon>Bacillati</taxon>
        <taxon>Bacillota</taxon>
        <taxon>Bacilli</taxon>
        <taxon>Bacillales</taxon>
        <taxon>Bacillaceae</taxon>
        <taxon>Salirhabdus</taxon>
    </lineage>
</organism>
<proteinExistence type="inferred from homology"/>
<evidence type="ECO:0000256" key="3">
    <source>
        <dbReference type="ARBA" id="ARBA00022490"/>
    </source>
</evidence>
<feature type="active site" description="Nucleophile; methyl group acceptor" evidence="9">
    <location>
        <position position="142"/>
    </location>
</feature>
<dbReference type="PANTHER" id="PTHR10815">
    <property type="entry name" value="METHYLATED-DNA--PROTEIN-CYSTEINE METHYLTRANSFERASE"/>
    <property type="match status" value="1"/>
</dbReference>
<comment type="similarity">
    <text evidence="2 9">Belongs to the MGMT family.</text>
</comment>
<dbReference type="GO" id="GO:0006307">
    <property type="term" value="P:DNA alkylation repair"/>
    <property type="evidence" value="ECO:0007669"/>
    <property type="project" value="UniProtKB-UniRule"/>
</dbReference>
<dbReference type="PANTHER" id="PTHR10815:SF13">
    <property type="entry name" value="METHYLATED-DNA--PROTEIN-CYSTEINE METHYLTRANSFERASE"/>
    <property type="match status" value="1"/>
</dbReference>
<dbReference type="EC" id="2.1.1.63" evidence="9"/>
<dbReference type="GO" id="GO:0032259">
    <property type="term" value="P:methylation"/>
    <property type="evidence" value="ECO:0007669"/>
    <property type="project" value="UniProtKB-KW"/>
</dbReference>
<keyword evidence="6 9" id="KW-0227">DNA damage</keyword>
<dbReference type="GO" id="GO:0005737">
    <property type="term" value="C:cytoplasm"/>
    <property type="evidence" value="ECO:0007669"/>
    <property type="project" value="UniProtKB-SubCell"/>
</dbReference>
<comment type="catalytic activity">
    <reaction evidence="1 9">
        <text>a 4-O-methyl-thymidine in DNA + L-cysteinyl-[protein] = a thymidine in DNA + S-methyl-L-cysteinyl-[protein]</text>
        <dbReference type="Rhea" id="RHEA:53428"/>
        <dbReference type="Rhea" id="RHEA-COMP:10131"/>
        <dbReference type="Rhea" id="RHEA-COMP:10132"/>
        <dbReference type="Rhea" id="RHEA-COMP:13555"/>
        <dbReference type="Rhea" id="RHEA-COMP:13556"/>
        <dbReference type="ChEBI" id="CHEBI:29950"/>
        <dbReference type="ChEBI" id="CHEBI:82612"/>
        <dbReference type="ChEBI" id="CHEBI:137386"/>
        <dbReference type="ChEBI" id="CHEBI:137387"/>
        <dbReference type="EC" id="2.1.1.63"/>
    </reaction>
</comment>
<dbReference type="RefSeq" id="WP_174496371.1">
    <property type="nucleotide sequence ID" value="NZ_CADDWK010000007.1"/>
</dbReference>
<evidence type="ECO:0000256" key="9">
    <source>
        <dbReference type="HAMAP-Rule" id="MF_00772"/>
    </source>
</evidence>
<sequence length="176" mass="19917">MNKHSLLYISEIETPVGTMTLIGNDMGICQIDFGTKEEQETKLKNWAKKHFLCANFETNSEKLVELEKQLQEYFAGERKEFNVPYQFYGTPFQKKVWNALLNIPYGETRSYKDIAHEIKSPKAVRAVGGAVNKNPLSVIVPCHRVIGSNGALVGYNGGLDKKEFLLKHENIPISQL</sequence>
<dbReference type="InterPro" id="IPR036217">
    <property type="entry name" value="MethylDNA_cys_MeTrfase_DNAb"/>
</dbReference>
<evidence type="ECO:0000256" key="5">
    <source>
        <dbReference type="ARBA" id="ARBA00022679"/>
    </source>
</evidence>
<accession>A0A841PS47</accession>
<dbReference type="SUPFAM" id="SSF46767">
    <property type="entry name" value="Methylated DNA-protein cysteine methyltransferase, C-terminal domain"/>
    <property type="match status" value="1"/>
</dbReference>
<dbReference type="InterPro" id="IPR036388">
    <property type="entry name" value="WH-like_DNA-bd_sf"/>
</dbReference>
<dbReference type="FunFam" id="1.10.10.10:FF:000214">
    <property type="entry name" value="Methylated-DNA--protein-cysteine methyltransferase"/>
    <property type="match status" value="1"/>
</dbReference>
<dbReference type="InterPro" id="IPR036631">
    <property type="entry name" value="MGMT_N_sf"/>
</dbReference>
<evidence type="ECO:0000259" key="11">
    <source>
        <dbReference type="Pfam" id="PF02870"/>
    </source>
</evidence>